<feature type="non-terminal residue" evidence="1">
    <location>
        <position position="1"/>
    </location>
</feature>
<evidence type="ECO:0000313" key="1">
    <source>
        <dbReference type="EMBL" id="KAI0032133.1"/>
    </source>
</evidence>
<dbReference type="Proteomes" id="UP000814128">
    <property type="component" value="Unassembled WGS sequence"/>
</dbReference>
<accession>A0ACB8QKK9</accession>
<proteinExistence type="predicted"/>
<reference evidence="1" key="1">
    <citation type="submission" date="2021-02" db="EMBL/GenBank/DDBJ databases">
        <authorList>
            <consortium name="DOE Joint Genome Institute"/>
            <person name="Ahrendt S."/>
            <person name="Looney B.P."/>
            <person name="Miyauchi S."/>
            <person name="Morin E."/>
            <person name="Drula E."/>
            <person name="Courty P.E."/>
            <person name="Chicoki N."/>
            <person name="Fauchery L."/>
            <person name="Kohler A."/>
            <person name="Kuo A."/>
            <person name="Labutti K."/>
            <person name="Pangilinan J."/>
            <person name="Lipzen A."/>
            <person name="Riley R."/>
            <person name="Andreopoulos W."/>
            <person name="He G."/>
            <person name="Johnson J."/>
            <person name="Barry K.W."/>
            <person name="Grigoriev I.V."/>
            <person name="Nagy L."/>
            <person name="Hibbett D."/>
            <person name="Henrissat B."/>
            <person name="Matheny P.B."/>
            <person name="Labbe J."/>
            <person name="Martin F."/>
        </authorList>
    </citation>
    <scope>NUCLEOTIDE SEQUENCE</scope>
    <source>
        <strain evidence="1">EC-137</strain>
    </source>
</reference>
<name>A0ACB8QKK9_9AGAM</name>
<reference evidence="1" key="2">
    <citation type="journal article" date="2022" name="New Phytol.">
        <title>Evolutionary transition to the ectomycorrhizal habit in the genomes of a hyperdiverse lineage of mushroom-forming fungi.</title>
        <authorList>
            <person name="Looney B."/>
            <person name="Miyauchi S."/>
            <person name="Morin E."/>
            <person name="Drula E."/>
            <person name="Courty P.E."/>
            <person name="Kohler A."/>
            <person name="Kuo A."/>
            <person name="LaButti K."/>
            <person name="Pangilinan J."/>
            <person name="Lipzen A."/>
            <person name="Riley R."/>
            <person name="Andreopoulos W."/>
            <person name="He G."/>
            <person name="Johnson J."/>
            <person name="Nolan M."/>
            <person name="Tritt A."/>
            <person name="Barry K.W."/>
            <person name="Grigoriev I.V."/>
            <person name="Nagy L.G."/>
            <person name="Hibbett D."/>
            <person name="Henrissat B."/>
            <person name="Matheny P.B."/>
            <person name="Labbe J."/>
            <person name="Martin F.M."/>
        </authorList>
    </citation>
    <scope>NUCLEOTIDE SEQUENCE</scope>
    <source>
        <strain evidence="1">EC-137</strain>
    </source>
</reference>
<sequence>VDREVAALQRVIASFHRCRNSFSPFSRLPVEVIAQIFTIHAENQPPASDEWNWPEGESGVPSLSHLQLGWIVVTHVCRHWRDVAIAHTSLWTTIPFGLGERWVQEMFNRAKSAPV</sequence>
<gene>
    <name evidence="1" type="ORF">K488DRAFT_39058</name>
</gene>
<feature type="non-terminal residue" evidence="1">
    <location>
        <position position="115"/>
    </location>
</feature>
<dbReference type="EMBL" id="MU273556">
    <property type="protein sequence ID" value="KAI0032133.1"/>
    <property type="molecule type" value="Genomic_DNA"/>
</dbReference>
<keyword evidence="2" id="KW-1185">Reference proteome</keyword>
<protein>
    <submittedName>
        <fullName evidence="1">Uncharacterized protein</fullName>
    </submittedName>
</protein>
<comment type="caution">
    <text evidence="1">The sequence shown here is derived from an EMBL/GenBank/DDBJ whole genome shotgun (WGS) entry which is preliminary data.</text>
</comment>
<organism evidence="1 2">
    <name type="scientific">Vararia minispora EC-137</name>
    <dbReference type="NCBI Taxonomy" id="1314806"/>
    <lineage>
        <taxon>Eukaryota</taxon>
        <taxon>Fungi</taxon>
        <taxon>Dikarya</taxon>
        <taxon>Basidiomycota</taxon>
        <taxon>Agaricomycotina</taxon>
        <taxon>Agaricomycetes</taxon>
        <taxon>Russulales</taxon>
        <taxon>Lachnocladiaceae</taxon>
        <taxon>Vararia</taxon>
    </lineage>
</organism>
<evidence type="ECO:0000313" key="2">
    <source>
        <dbReference type="Proteomes" id="UP000814128"/>
    </source>
</evidence>